<evidence type="ECO:0000256" key="4">
    <source>
        <dbReference type="ARBA" id="ARBA00023136"/>
    </source>
</evidence>
<evidence type="ECO:0000256" key="3">
    <source>
        <dbReference type="ARBA" id="ARBA00022989"/>
    </source>
</evidence>
<dbReference type="AlphaFoldDB" id="A0A5B8V5L0"/>
<dbReference type="OrthoDB" id="676158at2"/>
<keyword evidence="2 5" id="KW-0812">Transmembrane</keyword>
<comment type="subcellular location">
    <subcellularLocation>
        <location evidence="1">Membrane</location>
        <topology evidence="1">Multi-pass membrane protein</topology>
    </subcellularLocation>
</comment>
<evidence type="ECO:0000256" key="2">
    <source>
        <dbReference type="ARBA" id="ARBA00022692"/>
    </source>
</evidence>
<feature type="transmembrane region" description="Helical" evidence="5">
    <location>
        <begin position="7"/>
        <end position="31"/>
    </location>
</feature>
<feature type="transmembrane region" description="Helical" evidence="5">
    <location>
        <begin position="83"/>
        <end position="105"/>
    </location>
</feature>
<gene>
    <name evidence="6" type="ORF">FRZ67_04035</name>
</gene>
<dbReference type="Pfam" id="PF07681">
    <property type="entry name" value="DoxX"/>
    <property type="match status" value="1"/>
</dbReference>
<name>A0A5B8V5L0_9BACT</name>
<dbReference type="InterPro" id="IPR032808">
    <property type="entry name" value="DoxX"/>
</dbReference>
<evidence type="ECO:0000256" key="1">
    <source>
        <dbReference type="ARBA" id="ARBA00004141"/>
    </source>
</evidence>
<dbReference type="KEGG" id="pgin:FRZ67_04035"/>
<protein>
    <submittedName>
        <fullName evidence="6">DoxX family protein</fullName>
    </submittedName>
</protein>
<accession>A0A5B8V5L0</accession>
<dbReference type="RefSeq" id="WP_147188302.1">
    <property type="nucleotide sequence ID" value="NZ_CP042435.1"/>
</dbReference>
<sequence length="152" mass="16783">MKKYQDISILLLRIAMAVTFLSAVASRLNLWGKQSSGWNGFLSYTAEVLSFMPYSMISLCAIASTVLEILFALMLITGFKLKIASLGAACLTLSFALSMAYSYGVKSPLDYSVFTDSAACFALATFPSCRWSIDMWLVKRKLRIGINTRTIT</sequence>
<evidence type="ECO:0000313" key="6">
    <source>
        <dbReference type="EMBL" id="QEC66502.1"/>
    </source>
</evidence>
<keyword evidence="4 5" id="KW-0472">Membrane</keyword>
<evidence type="ECO:0000256" key="5">
    <source>
        <dbReference type="SAM" id="Phobius"/>
    </source>
</evidence>
<feature type="transmembrane region" description="Helical" evidence="5">
    <location>
        <begin position="51"/>
        <end position="76"/>
    </location>
</feature>
<dbReference type="GO" id="GO:0016020">
    <property type="term" value="C:membrane"/>
    <property type="evidence" value="ECO:0007669"/>
    <property type="project" value="UniProtKB-SubCell"/>
</dbReference>
<proteinExistence type="predicted"/>
<dbReference type="Proteomes" id="UP000321533">
    <property type="component" value="Chromosome"/>
</dbReference>
<organism evidence="6 7">
    <name type="scientific">Panacibacter ginsenosidivorans</name>
    <dbReference type="NCBI Taxonomy" id="1813871"/>
    <lineage>
        <taxon>Bacteria</taxon>
        <taxon>Pseudomonadati</taxon>
        <taxon>Bacteroidota</taxon>
        <taxon>Chitinophagia</taxon>
        <taxon>Chitinophagales</taxon>
        <taxon>Chitinophagaceae</taxon>
        <taxon>Panacibacter</taxon>
    </lineage>
</organism>
<evidence type="ECO:0000313" key="7">
    <source>
        <dbReference type="Proteomes" id="UP000321533"/>
    </source>
</evidence>
<keyword evidence="3 5" id="KW-1133">Transmembrane helix</keyword>
<keyword evidence="7" id="KW-1185">Reference proteome</keyword>
<dbReference type="EMBL" id="CP042435">
    <property type="protein sequence ID" value="QEC66502.1"/>
    <property type="molecule type" value="Genomic_DNA"/>
</dbReference>
<reference evidence="6 7" key="1">
    <citation type="journal article" date="2016" name="Int. J. Syst. Evol. Microbiol.">
        <title>Panacibacter ginsenosidivorans gen. nov., sp. nov., with ginsenoside converting activity isolated from soil of a ginseng field.</title>
        <authorList>
            <person name="Siddiqi M.Z."/>
            <person name="Muhammad Shafi S."/>
            <person name="Choi K.D."/>
            <person name="Im W.T."/>
        </authorList>
    </citation>
    <scope>NUCLEOTIDE SEQUENCE [LARGE SCALE GENOMIC DNA]</scope>
    <source>
        <strain evidence="6 7">Gsoil1550</strain>
    </source>
</reference>